<dbReference type="InterPro" id="IPR036236">
    <property type="entry name" value="Znf_C2H2_sf"/>
</dbReference>
<organism evidence="7 8">
    <name type="scientific">Turnera subulata</name>
    <dbReference type="NCBI Taxonomy" id="218843"/>
    <lineage>
        <taxon>Eukaryota</taxon>
        <taxon>Viridiplantae</taxon>
        <taxon>Streptophyta</taxon>
        <taxon>Embryophyta</taxon>
        <taxon>Tracheophyta</taxon>
        <taxon>Spermatophyta</taxon>
        <taxon>Magnoliopsida</taxon>
        <taxon>eudicotyledons</taxon>
        <taxon>Gunneridae</taxon>
        <taxon>Pentapetalae</taxon>
        <taxon>rosids</taxon>
        <taxon>fabids</taxon>
        <taxon>Malpighiales</taxon>
        <taxon>Passifloraceae</taxon>
        <taxon>Turnera</taxon>
    </lineage>
</organism>
<dbReference type="PANTHER" id="PTHR34396">
    <property type="entry name" value="OS03G0264950 PROTEIN-RELATED"/>
    <property type="match status" value="1"/>
</dbReference>
<comment type="caution">
    <text evidence="7">The sequence shown here is derived from an EMBL/GenBank/DDBJ whole genome shotgun (WGS) entry which is preliminary data.</text>
</comment>
<evidence type="ECO:0000313" key="8">
    <source>
        <dbReference type="Proteomes" id="UP001141552"/>
    </source>
</evidence>
<dbReference type="GO" id="GO:0008270">
    <property type="term" value="F:zinc ion binding"/>
    <property type="evidence" value="ECO:0007669"/>
    <property type="project" value="UniProtKB-KW"/>
</dbReference>
<keyword evidence="2 4" id="KW-0863">Zinc-finger</keyword>
<gene>
    <name evidence="7" type="ORF">Tsubulata_008361</name>
</gene>
<feature type="compositionally biased region" description="Polar residues" evidence="5">
    <location>
        <begin position="139"/>
        <end position="156"/>
    </location>
</feature>
<evidence type="ECO:0000313" key="7">
    <source>
        <dbReference type="EMBL" id="KAJ4831705.1"/>
    </source>
</evidence>
<dbReference type="SMART" id="SM00614">
    <property type="entry name" value="ZnF_BED"/>
    <property type="match status" value="1"/>
</dbReference>
<dbReference type="GO" id="GO:0005634">
    <property type="term" value="C:nucleus"/>
    <property type="evidence" value="ECO:0007669"/>
    <property type="project" value="TreeGrafter"/>
</dbReference>
<evidence type="ECO:0000259" key="6">
    <source>
        <dbReference type="PROSITE" id="PS50808"/>
    </source>
</evidence>
<evidence type="ECO:0000256" key="2">
    <source>
        <dbReference type="ARBA" id="ARBA00022771"/>
    </source>
</evidence>
<dbReference type="Proteomes" id="UP001141552">
    <property type="component" value="Unassembled WGS sequence"/>
</dbReference>
<name>A0A9Q0J8M4_9ROSI</name>
<proteinExistence type="predicted"/>
<dbReference type="GO" id="GO:1990837">
    <property type="term" value="F:sequence-specific double-stranded DNA binding"/>
    <property type="evidence" value="ECO:0007669"/>
    <property type="project" value="TreeGrafter"/>
</dbReference>
<protein>
    <recommendedName>
        <fullName evidence="6">BED-type domain-containing protein</fullName>
    </recommendedName>
</protein>
<evidence type="ECO:0000256" key="1">
    <source>
        <dbReference type="ARBA" id="ARBA00022723"/>
    </source>
</evidence>
<reference evidence="7" key="1">
    <citation type="submission" date="2022-02" db="EMBL/GenBank/DDBJ databases">
        <authorList>
            <person name="Henning P.M."/>
            <person name="McCubbin A.G."/>
            <person name="Shore J.S."/>
        </authorList>
    </citation>
    <scope>NUCLEOTIDE SEQUENCE</scope>
    <source>
        <strain evidence="7">F60SS</strain>
        <tissue evidence="7">Leaves</tissue>
    </source>
</reference>
<accession>A0A9Q0J8M4</accession>
<dbReference type="PANTHER" id="PTHR34396:SF25">
    <property type="entry name" value="BOUNDARY ELEMENT ASSOCIATED FACTOR"/>
    <property type="match status" value="1"/>
</dbReference>
<dbReference type="EMBL" id="JAKUCV010005304">
    <property type="protein sequence ID" value="KAJ4831705.1"/>
    <property type="molecule type" value="Genomic_DNA"/>
</dbReference>
<dbReference type="PROSITE" id="PS50808">
    <property type="entry name" value="ZF_BED"/>
    <property type="match status" value="1"/>
</dbReference>
<dbReference type="AlphaFoldDB" id="A0A9Q0J8M4"/>
<dbReference type="GO" id="GO:0006357">
    <property type="term" value="P:regulation of transcription by RNA polymerase II"/>
    <property type="evidence" value="ECO:0007669"/>
    <property type="project" value="TreeGrafter"/>
</dbReference>
<dbReference type="InterPro" id="IPR003656">
    <property type="entry name" value="Znf_BED"/>
</dbReference>
<sequence>MTGVTTQFTNSKFQSLIPSLTDEHLVSTLFSLFGRPSSLKRFSPPFFSAATSAGIPRVGGVVARLGDSTDGMVESRLLLLNFRPSYFTTSVAKSLLLGFYYCSSTSAITEHCQDMSSTPEISSLPRGEDNQPLEIFSGSASINDSNPTPSATQTVGVGNEDDVTDTHFQKKKRAKKSVVWLEFTEETINGQLKARCNHCKSVLKVHKSGSTTHFNRHLEACIHRKKNQIQLQQQKLNFPPTDASADGDEATGNYSSVGRLVVHCCNGLLLPVARLDLAS</sequence>
<feature type="region of interest" description="Disordered" evidence="5">
    <location>
        <begin position="139"/>
        <end position="162"/>
    </location>
</feature>
<keyword evidence="8" id="KW-1185">Reference proteome</keyword>
<evidence type="ECO:0000256" key="4">
    <source>
        <dbReference type="PROSITE-ProRule" id="PRU00027"/>
    </source>
</evidence>
<evidence type="ECO:0000256" key="3">
    <source>
        <dbReference type="ARBA" id="ARBA00022833"/>
    </source>
</evidence>
<dbReference type="SUPFAM" id="SSF57667">
    <property type="entry name" value="beta-beta-alpha zinc fingers"/>
    <property type="match status" value="1"/>
</dbReference>
<dbReference type="InterPro" id="IPR053031">
    <property type="entry name" value="Cuticle_assoc_protein"/>
</dbReference>
<keyword evidence="1" id="KW-0479">Metal-binding</keyword>
<evidence type="ECO:0000256" key="5">
    <source>
        <dbReference type="SAM" id="MobiDB-lite"/>
    </source>
</evidence>
<reference evidence="7" key="2">
    <citation type="journal article" date="2023" name="Plants (Basel)">
        <title>Annotation of the Turnera subulata (Passifloraceae) Draft Genome Reveals the S-Locus Evolved after the Divergence of Turneroideae from Passifloroideae in a Stepwise Manner.</title>
        <authorList>
            <person name="Henning P.M."/>
            <person name="Roalson E.H."/>
            <person name="Mir W."/>
            <person name="McCubbin A.G."/>
            <person name="Shore J.S."/>
        </authorList>
    </citation>
    <scope>NUCLEOTIDE SEQUENCE</scope>
    <source>
        <strain evidence="7">F60SS</strain>
    </source>
</reference>
<feature type="domain" description="BED-type" evidence="6">
    <location>
        <begin position="174"/>
        <end position="225"/>
    </location>
</feature>
<keyword evidence="3" id="KW-0862">Zinc</keyword>